<dbReference type="PROSITE" id="PS50928">
    <property type="entry name" value="ABC_TM1"/>
    <property type="match status" value="1"/>
</dbReference>
<feature type="transmembrane region" description="Helical" evidence="7">
    <location>
        <begin position="265"/>
        <end position="288"/>
    </location>
</feature>
<gene>
    <name evidence="9" type="ORF">CJ205_05155</name>
</gene>
<reference evidence="9 10" key="1">
    <citation type="submission" date="2017-09" db="EMBL/GenBank/DDBJ databases">
        <title>Bacterial strain isolated from the female urinary microbiota.</title>
        <authorList>
            <person name="Thomas-White K."/>
            <person name="Kumar N."/>
            <person name="Forster S."/>
            <person name="Putonti C."/>
            <person name="Lawley T."/>
            <person name="Wolfe A.J."/>
        </authorList>
    </citation>
    <scope>NUCLEOTIDE SEQUENCE [LARGE SCALE GENOMIC DNA]</scope>
    <source>
        <strain evidence="9 10">UMB0852</strain>
    </source>
</reference>
<sequence length="300" mass="34103">MNKKATGRSTLQAFLYLLPMLIFISVFTVYPIIKSIMMSFYDNYNLFTGDIGGYSLSNYQTLFSDPAFYTALKNTFIYVAGVVPLSIAISLGIALMLYRIPFLKGLFRTVYFLPYVTSTVAISIVWSWLYHSRYGLFNYFLNLVGIESIDWLLNPKYALLSVIIMAIWKSLGFNILLLLVGLGNINDNYYKAAKIDGAGAWQRFWHITLPMLRPTLFLLSTIGVINSFKVFDQVFALFNGRPGPANSATTVVYYLFYQFYQRFDYGLAAASGVALFGIILFFTFIQFLGNQYLNKRSDAS</sequence>
<dbReference type="Gene3D" id="1.10.3720.10">
    <property type="entry name" value="MetI-like"/>
    <property type="match status" value="1"/>
</dbReference>
<keyword evidence="10" id="KW-1185">Reference proteome</keyword>
<dbReference type="PANTHER" id="PTHR30193:SF37">
    <property type="entry name" value="INNER MEMBRANE ABC TRANSPORTER PERMEASE PROTEIN YCJO"/>
    <property type="match status" value="1"/>
</dbReference>
<dbReference type="GO" id="GO:0055085">
    <property type="term" value="P:transmembrane transport"/>
    <property type="evidence" value="ECO:0007669"/>
    <property type="project" value="InterPro"/>
</dbReference>
<evidence type="ECO:0000313" key="9">
    <source>
        <dbReference type="EMBL" id="PMC58244.1"/>
    </source>
</evidence>
<evidence type="ECO:0000313" key="10">
    <source>
        <dbReference type="Proteomes" id="UP000235682"/>
    </source>
</evidence>
<evidence type="ECO:0000256" key="4">
    <source>
        <dbReference type="ARBA" id="ARBA00022692"/>
    </source>
</evidence>
<dbReference type="AlphaFoldDB" id="A0A1G8KTU4"/>
<evidence type="ECO:0000256" key="1">
    <source>
        <dbReference type="ARBA" id="ARBA00004651"/>
    </source>
</evidence>
<evidence type="ECO:0000256" key="3">
    <source>
        <dbReference type="ARBA" id="ARBA00022475"/>
    </source>
</evidence>
<proteinExistence type="inferred from homology"/>
<feature type="domain" description="ABC transmembrane type-1" evidence="8">
    <location>
        <begin position="72"/>
        <end position="286"/>
    </location>
</feature>
<evidence type="ECO:0000256" key="2">
    <source>
        <dbReference type="ARBA" id="ARBA00022448"/>
    </source>
</evidence>
<evidence type="ECO:0000259" key="8">
    <source>
        <dbReference type="PROSITE" id="PS50928"/>
    </source>
</evidence>
<dbReference type="CDD" id="cd06261">
    <property type="entry name" value="TM_PBP2"/>
    <property type="match status" value="1"/>
</dbReference>
<feature type="transmembrane region" description="Helical" evidence="7">
    <location>
        <begin position="157"/>
        <end position="183"/>
    </location>
</feature>
<feature type="transmembrane region" description="Helical" evidence="7">
    <location>
        <begin position="204"/>
        <end position="225"/>
    </location>
</feature>
<name>A0A1G8KTU4_9LACT</name>
<comment type="caution">
    <text evidence="9">The sequence shown here is derived from an EMBL/GenBank/DDBJ whole genome shotgun (WGS) entry which is preliminary data.</text>
</comment>
<protein>
    <submittedName>
        <fullName evidence="9">Sugar ABC transporter permease</fullName>
    </submittedName>
</protein>
<feature type="transmembrane region" description="Helical" evidence="7">
    <location>
        <begin position="76"/>
        <end position="98"/>
    </location>
</feature>
<dbReference type="PANTHER" id="PTHR30193">
    <property type="entry name" value="ABC TRANSPORTER PERMEASE PROTEIN"/>
    <property type="match status" value="1"/>
</dbReference>
<dbReference type="Proteomes" id="UP000235682">
    <property type="component" value="Unassembled WGS sequence"/>
</dbReference>
<feature type="transmembrane region" description="Helical" evidence="7">
    <location>
        <begin position="110"/>
        <end position="129"/>
    </location>
</feature>
<keyword evidence="3" id="KW-1003">Cell membrane</keyword>
<dbReference type="InterPro" id="IPR051393">
    <property type="entry name" value="ABC_transporter_permease"/>
</dbReference>
<comment type="similarity">
    <text evidence="7">Belongs to the binding-protein-dependent transport system permease family.</text>
</comment>
<dbReference type="OrthoDB" id="9787541at2"/>
<dbReference type="SUPFAM" id="SSF161098">
    <property type="entry name" value="MetI-like"/>
    <property type="match status" value="1"/>
</dbReference>
<keyword evidence="6 7" id="KW-0472">Membrane</keyword>
<dbReference type="Pfam" id="PF00528">
    <property type="entry name" value="BPD_transp_1"/>
    <property type="match status" value="1"/>
</dbReference>
<accession>A0A1G8KTU4</accession>
<comment type="subcellular location">
    <subcellularLocation>
        <location evidence="1 7">Cell membrane</location>
        <topology evidence="1 7">Multi-pass membrane protein</topology>
    </subcellularLocation>
</comment>
<keyword evidence="4 7" id="KW-0812">Transmembrane</keyword>
<evidence type="ECO:0000256" key="6">
    <source>
        <dbReference type="ARBA" id="ARBA00023136"/>
    </source>
</evidence>
<dbReference type="InterPro" id="IPR000515">
    <property type="entry name" value="MetI-like"/>
</dbReference>
<organism evidence="9 10">
    <name type="scientific">Dolosicoccus paucivorans</name>
    <dbReference type="NCBI Taxonomy" id="84521"/>
    <lineage>
        <taxon>Bacteria</taxon>
        <taxon>Bacillati</taxon>
        <taxon>Bacillota</taxon>
        <taxon>Bacilli</taxon>
        <taxon>Lactobacillales</taxon>
        <taxon>Aerococcaceae</taxon>
        <taxon>Dolosicoccus</taxon>
    </lineage>
</organism>
<dbReference type="InterPro" id="IPR035906">
    <property type="entry name" value="MetI-like_sf"/>
</dbReference>
<evidence type="ECO:0000256" key="7">
    <source>
        <dbReference type="RuleBase" id="RU363032"/>
    </source>
</evidence>
<feature type="transmembrane region" description="Helical" evidence="7">
    <location>
        <begin position="12"/>
        <end position="33"/>
    </location>
</feature>
<keyword evidence="2 7" id="KW-0813">Transport</keyword>
<dbReference type="STRING" id="84521.SAMN04487994_10144"/>
<evidence type="ECO:0000256" key="5">
    <source>
        <dbReference type="ARBA" id="ARBA00022989"/>
    </source>
</evidence>
<dbReference type="GO" id="GO:0005886">
    <property type="term" value="C:plasma membrane"/>
    <property type="evidence" value="ECO:0007669"/>
    <property type="project" value="UniProtKB-SubCell"/>
</dbReference>
<keyword evidence="5 7" id="KW-1133">Transmembrane helix</keyword>
<dbReference type="EMBL" id="PNHE01000019">
    <property type="protein sequence ID" value="PMC58244.1"/>
    <property type="molecule type" value="Genomic_DNA"/>
</dbReference>